<accession>A0ABM0KMX5</accession>
<name>A0ABM0KMX5_MICOH</name>
<protein>
    <recommendedName>
        <fullName evidence="2">Galectin</fullName>
    </recommendedName>
</protein>
<reference evidence="6" key="1">
    <citation type="submission" date="2025-08" db="UniProtKB">
        <authorList>
            <consortium name="RefSeq"/>
        </authorList>
    </citation>
    <scope>IDENTIFICATION</scope>
</reference>
<evidence type="ECO:0000256" key="1">
    <source>
        <dbReference type="ARBA" id="ARBA00022734"/>
    </source>
</evidence>
<evidence type="ECO:0000313" key="5">
    <source>
        <dbReference type="Proteomes" id="UP000694915"/>
    </source>
</evidence>
<dbReference type="SUPFAM" id="SSF49899">
    <property type="entry name" value="Concanavalin A-like lectins/glucanases"/>
    <property type="match status" value="2"/>
</dbReference>
<feature type="region of interest" description="Disordered" evidence="3">
    <location>
        <begin position="264"/>
        <end position="283"/>
    </location>
</feature>
<evidence type="ECO:0000256" key="3">
    <source>
        <dbReference type="SAM" id="MobiDB-lite"/>
    </source>
</evidence>
<dbReference type="PROSITE" id="PS51304">
    <property type="entry name" value="GALECTIN"/>
    <property type="match status" value="2"/>
</dbReference>
<keyword evidence="5" id="KW-1185">Reference proteome</keyword>
<evidence type="ECO:0000256" key="2">
    <source>
        <dbReference type="RuleBase" id="RU102079"/>
    </source>
</evidence>
<dbReference type="InterPro" id="IPR013320">
    <property type="entry name" value="ConA-like_dom_sf"/>
</dbReference>
<organism evidence="5 6">
    <name type="scientific">Microtus ochrogaster</name>
    <name type="common">Prairie vole</name>
    <dbReference type="NCBI Taxonomy" id="79684"/>
    <lineage>
        <taxon>Eukaryota</taxon>
        <taxon>Metazoa</taxon>
        <taxon>Chordata</taxon>
        <taxon>Craniata</taxon>
        <taxon>Vertebrata</taxon>
        <taxon>Euteleostomi</taxon>
        <taxon>Mammalia</taxon>
        <taxon>Eutheria</taxon>
        <taxon>Euarchontoglires</taxon>
        <taxon>Glires</taxon>
        <taxon>Rodentia</taxon>
        <taxon>Myomorpha</taxon>
        <taxon>Muroidea</taxon>
        <taxon>Cricetidae</taxon>
        <taxon>Arvicolinae</taxon>
        <taxon>Microtus</taxon>
    </lineage>
</organism>
<dbReference type="RefSeq" id="XP_005349490.2">
    <property type="nucleotide sequence ID" value="XM_005349433.2"/>
</dbReference>
<dbReference type="CDD" id="cd00070">
    <property type="entry name" value="GLECT"/>
    <property type="match status" value="2"/>
</dbReference>
<gene>
    <name evidence="6" type="primary">Lgals9</name>
</gene>
<sequence length="453" mass="50020">MELILWQSTGEGGQVSERGNIQCPPQVPPSALHSVFFSRHFLQPLTPGSSLLSGCGFYFLSEPAPGSRPRAASPCRGAERGPSAGASVSAEERWFPATGEMAFFSSQAPYVNPPIPFSGIIQGGLQEGLQITIQGTIHAFANKIAVNFQTGFNENDIAFHFNPRFEDGGYVVCNTKQKGQWGPEERKMQMPFQKGMPFELCFLVQRSDFKVMVNKNFFTQYPHRVPYHLVDTIAVSGSLNLSFITFQNSAAPVQSVFSTVQFSHPGQFSQNPRGRKPKPQGIRPAHQAPVAQTVIHTIHSAFGQPFPTSGIQPVVYPSSAYPVPFFTSIPSGLYPSKTILIAGMVLPNAKRFHINLRSGMDVAFHLNPRLDEKVVVRNTQINSSWGPEERNLPGKMPFNRGQSFSVWILCEGHCFKVAVDGQHLCEYFHRLKHLPAINSLEVAGDVQLTHVQT</sequence>
<dbReference type="SMART" id="SM00276">
    <property type="entry name" value="GLECT"/>
    <property type="match status" value="2"/>
</dbReference>
<feature type="domain" description="Galectin" evidence="4">
    <location>
        <begin position="117"/>
        <end position="247"/>
    </location>
</feature>
<dbReference type="InterPro" id="IPR044156">
    <property type="entry name" value="Galectin-like"/>
</dbReference>
<proteinExistence type="predicted"/>
<evidence type="ECO:0000313" key="6">
    <source>
        <dbReference type="RefSeq" id="XP_005349490.2"/>
    </source>
</evidence>
<dbReference type="PANTHER" id="PTHR11346">
    <property type="entry name" value="GALECTIN"/>
    <property type="match status" value="1"/>
</dbReference>
<evidence type="ECO:0000259" key="4">
    <source>
        <dbReference type="PROSITE" id="PS51304"/>
    </source>
</evidence>
<dbReference type="PANTHER" id="PTHR11346:SF80">
    <property type="entry name" value="GALECTIN-9C"/>
    <property type="match status" value="1"/>
</dbReference>
<dbReference type="Pfam" id="PF00337">
    <property type="entry name" value="Gal-bind_lectin"/>
    <property type="match status" value="2"/>
</dbReference>
<feature type="domain" description="Galectin" evidence="4">
    <location>
        <begin position="325"/>
        <end position="453"/>
    </location>
</feature>
<dbReference type="SMART" id="SM00908">
    <property type="entry name" value="Gal-bind_lectin"/>
    <property type="match status" value="2"/>
</dbReference>
<dbReference type="Proteomes" id="UP000694915">
    <property type="component" value="Chromosome 7"/>
</dbReference>
<dbReference type="InterPro" id="IPR001079">
    <property type="entry name" value="Galectin_CRD"/>
</dbReference>
<dbReference type="Gene3D" id="2.60.120.200">
    <property type="match status" value="2"/>
</dbReference>
<dbReference type="GeneID" id="101984448"/>
<keyword evidence="1 2" id="KW-0430">Lectin</keyword>